<feature type="compositionally biased region" description="Polar residues" evidence="1">
    <location>
        <begin position="265"/>
        <end position="275"/>
    </location>
</feature>
<dbReference type="PANTHER" id="PTHR31923">
    <property type="entry name" value="BSD DOMAIN-CONTAINING PROTEIN"/>
    <property type="match status" value="1"/>
</dbReference>
<feature type="compositionally biased region" description="Basic and acidic residues" evidence="1">
    <location>
        <begin position="306"/>
        <end position="321"/>
    </location>
</feature>
<gene>
    <name evidence="2" type="ORF">Acr_00g0070590</name>
</gene>
<organism evidence="2 3">
    <name type="scientific">Actinidia rufa</name>
    <dbReference type="NCBI Taxonomy" id="165716"/>
    <lineage>
        <taxon>Eukaryota</taxon>
        <taxon>Viridiplantae</taxon>
        <taxon>Streptophyta</taxon>
        <taxon>Embryophyta</taxon>
        <taxon>Tracheophyta</taxon>
        <taxon>Spermatophyta</taxon>
        <taxon>Magnoliopsida</taxon>
        <taxon>eudicotyledons</taxon>
        <taxon>Gunneridae</taxon>
        <taxon>Pentapetalae</taxon>
        <taxon>asterids</taxon>
        <taxon>Ericales</taxon>
        <taxon>Actinidiaceae</taxon>
        <taxon>Actinidia</taxon>
    </lineage>
</organism>
<feature type="compositionally biased region" description="Polar residues" evidence="1">
    <location>
        <begin position="284"/>
        <end position="300"/>
    </location>
</feature>
<dbReference type="Proteomes" id="UP000585474">
    <property type="component" value="Unassembled WGS sequence"/>
</dbReference>
<dbReference type="EMBL" id="BJWL01000358">
    <property type="protein sequence ID" value="GFS40797.1"/>
    <property type="molecule type" value="Genomic_DNA"/>
</dbReference>
<evidence type="ECO:0000256" key="1">
    <source>
        <dbReference type="SAM" id="MobiDB-lite"/>
    </source>
</evidence>
<feature type="region of interest" description="Disordered" evidence="1">
    <location>
        <begin position="252"/>
        <end position="426"/>
    </location>
</feature>
<comment type="caution">
    <text evidence="2">The sequence shown here is derived from an EMBL/GenBank/DDBJ whole genome shotgun (WGS) entry which is preliminary data.</text>
</comment>
<dbReference type="OrthoDB" id="1076611at2759"/>
<dbReference type="AlphaFoldDB" id="A0A7J0DR88"/>
<feature type="compositionally biased region" description="Acidic residues" evidence="1">
    <location>
        <begin position="404"/>
        <end position="420"/>
    </location>
</feature>
<proteinExistence type="predicted"/>
<name>A0A7J0DR88_9ERIC</name>
<feature type="compositionally biased region" description="Acidic residues" evidence="1">
    <location>
        <begin position="338"/>
        <end position="353"/>
    </location>
</feature>
<sequence>MSSWLSLSLPNPFKSDDQIPSPPPDNPTPSPDDPSPSVAGGVKEDLSVLGQTIGRQLRGVAAFLAPPPDSSSSSAAAASDSSSQALIGLKNDLVEIGGTMKSSLSLLSSNKAVSEISRFTSNLLQFQSEGDEDGDDDDGDEEFEVAGVTEEVLEFVREISLRPECWTDFPLSLDIEMHLHSWRKPSADLLLFQKILGSNLILLLCKPARLSVQPKVALVSENPWFHSNKWKQDKQERNQDKQIAEAREVLLQKLGNRRNEPVETSEVSQTINLSQEGVKADNGQGESSLSRAYEVSTETPSAEPGSKSEIHPNDTKERSEKEEVDACTSSDTQKPPENEEDVSFSDLDDDDTDLSGRLSRLKPTDDERAPSLIGSSEWVRLNENSGTQGGDGQKAGQPIREKDSEGEESNDWLTVDENDFDSLAAV</sequence>
<dbReference type="PANTHER" id="PTHR31923:SF9">
    <property type="entry name" value="BSD DOMAIN-CONTAINING PROTEIN"/>
    <property type="match status" value="1"/>
</dbReference>
<feature type="region of interest" description="Disordered" evidence="1">
    <location>
        <begin position="1"/>
        <end position="46"/>
    </location>
</feature>
<evidence type="ECO:0008006" key="4">
    <source>
        <dbReference type="Google" id="ProtNLM"/>
    </source>
</evidence>
<protein>
    <recommendedName>
        <fullName evidence="4">BSD domain-containing protein</fullName>
    </recommendedName>
</protein>
<evidence type="ECO:0000313" key="2">
    <source>
        <dbReference type="EMBL" id="GFS40797.1"/>
    </source>
</evidence>
<evidence type="ECO:0000313" key="3">
    <source>
        <dbReference type="Proteomes" id="UP000585474"/>
    </source>
</evidence>
<reference evidence="3" key="1">
    <citation type="submission" date="2019-07" db="EMBL/GenBank/DDBJ databases">
        <title>De Novo Assembly of kiwifruit Actinidia rufa.</title>
        <authorList>
            <person name="Sugita-Konishi S."/>
            <person name="Sato K."/>
            <person name="Mori E."/>
            <person name="Abe Y."/>
            <person name="Kisaki G."/>
            <person name="Hamano K."/>
            <person name="Suezawa K."/>
            <person name="Otani M."/>
            <person name="Fukuda T."/>
            <person name="Manabe T."/>
            <person name="Gomi K."/>
            <person name="Tabuchi M."/>
            <person name="Akimitsu K."/>
            <person name="Kataoka I."/>
        </authorList>
    </citation>
    <scope>NUCLEOTIDE SEQUENCE [LARGE SCALE GENOMIC DNA]</scope>
    <source>
        <strain evidence="3">cv. Fuchu</strain>
    </source>
</reference>
<keyword evidence="3" id="KW-1185">Reference proteome</keyword>
<accession>A0A7J0DR88</accession>
<feature type="compositionally biased region" description="Pro residues" evidence="1">
    <location>
        <begin position="20"/>
        <end position="34"/>
    </location>
</feature>